<dbReference type="Proteomes" id="UP000267250">
    <property type="component" value="Chromosome"/>
</dbReference>
<dbReference type="AlphaFoldDB" id="A0A3S9T001"/>
<sequence length="449" mass="51959">MVSINNITEVQKHTNNRKSRYMFSLSIRAFVKYIVILIFTSIFLLNTANGFSQNSSQIIAWSVLVLSVYLVIHVRKNINLFVLYSILAYFNYSIIMPNYINKLSSSYFTSFSNDPVSHIGVNILFLFLLSLIIFMPTHIKPLFIKENMFINKNPHNVHLLTLGIGLILLYILIFQFDRPDVLGVRGRPSPLYEYSLIFFIVGFYFTAKNKYSKMILSIILVLFALQNFFFGGRIIGLQLILLYFIMFYAYKTKISRLIPFVLVGFIMMSLIGQERTMLNLSIDAIKGVINNIQTRMFALDTSYSAYFTSLTFLKVEEMLSINQRLDLFKQFFLSIFFGGRIQNSSLPIYTLKFYHHYNGGVLPYHFQFYLGWAGVVVSALIITIYTKIINSLNFDTVGFKKCLSVYVISSVFRWYLYSPIIILRGVIFLAIVYYIASMINGLKIKSMVN</sequence>
<feature type="transmembrane region" description="Helical" evidence="1">
    <location>
        <begin position="58"/>
        <end position="74"/>
    </location>
</feature>
<dbReference type="KEGG" id="aft:BBF96_11305"/>
<name>A0A3S9T001_9FIRM</name>
<feature type="transmembrane region" description="Helical" evidence="1">
    <location>
        <begin position="21"/>
        <end position="46"/>
    </location>
</feature>
<feature type="transmembrane region" description="Helical" evidence="1">
    <location>
        <begin position="254"/>
        <end position="272"/>
    </location>
</feature>
<keyword evidence="1" id="KW-0812">Transmembrane</keyword>
<evidence type="ECO:0000313" key="3">
    <source>
        <dbReference type="Proteomes" id="UP000267250"/>
    </source>
</evidence>
<keyword evidence="1" id="KW-1133">Transmembrane helix</keyword>
<organism evidence="2 3">
    <name type="scientific">Anoxybacter fermentans</name>
    <dbReference type="NCBI Taxonomy" id="1323375"/>
    <lineage>
        <taxon>Bacteria</taxon>
        <taxon>Bacillati</taxon>
        <taxon>Bacillota</taxon>
        <taxon>Clostridia</taxon>
        <taxon>Halanaerobiales</taxon>
        <taxon>Anoxybacter</taxon>
    </lineage>
</organism>
<feature type="transmembrane region" description="Helical" evidence="1">
    <location>
        <begin position="366"/>
        <end position="385"/>
    </location>
</feature>
<feature type="transmembrane region" description="Helical" evidence="1">
    <location>
        <begin position="421"/>
        <end position="442"/>
    </location>
</feature>
<accession>A0A3S9T001</accession>
<protein>
    <recommendedName>
        <fullName evidence="4">O-antigen polysaccharide polymerase Wzy</fullName>
    </recommendedName>
</protein>
<reference evidence="2 3" key="1">
    <citation type="submission" date="2016-07" db="EMBL/GenBank/DDBJ databases">
        <title>Genome and transcriptome analysis of iron-reducing fermentative bacteria Anoxybacter fermentans.</title>
        <authorList>
            <person name="Zeng X."/>
            <person name="Shao Z."/>
        </authorList>
    </citation>
    <scope>NUCLEOTIDE SEQUENCE [LARGE SCALE GENOMIC DNA]</scope>
    <source>
        <strain evidence="2 3">DY22613</strain>
    </source>
</reference>
<feature type="transmembrane region" description="Helical" evidence="1">
    <location>
        <begin position="119"/>
        <end position="136"/>
    </location>
</feature>
<evidence type="ECO:0000256" key="1">
    <source>
        <dbReference type="SAM" id="Phobius"/>
    </source>
</evidence>
<feature type="transmembrane region" description="Helical" evidence="1">
    <location>
        <begin position="219"/>
        <end position="248"/>
    </location>
</feature>
<feature type="transmembrane region" description="Helical" evidence="1">
    <location>
        <begin position="81"/>
        <end position="99"/>
    </location>
</feature>
<evidence type="ECO:0000313" key="2">
    <source>
        <dbReference type="EMBL" id="AZR73926.1"/>
    </source>
</evidence>
<dbReference type="EMBL" id="CP016379">
    <property type="protein sequence ID" value="AZR73926.1"/>
    <property type="molecule type" value="Genomic_DNA"/>
</dbReference>
<gene>
    <name evidence="2" type="ORF">BBF96_11305</name>
</gene>
<keyword evidence="3" id="KW-1185">Reference proteome</keyword>
<proteinExistence type="predicted"/>
<feature type="transmembrane region" description="Helical" evidence="1">
    <location>
        <begin position="157"/>
        <end position="176"/>
    </location>
</feature>
<keyword evidence="1" id="KW-0472">Membrane</keyword>
<evidence type="ECO:0008006" key="4">
    <source>
        <dbReference type="Google" id="ProtNLM"/>
    </source>
</evidence>
<feature type="transmembrane region" description="Helical" evidence="1">
    <location>
        <begin position="191"/>
        <end position="207"/>
    </location>
</feature>